<dbReference type="STRING" id="909663.GCA_000512235_01227"/>
<dbReference type="Proteomes" id="UP000777265">
    <property type="component" value="Unassembled WGS sequence"/>
</dbReference>
<dbReference type="AlphaFoldDB" id="A0A351U747"/>
<accession>A0A351U747</accession>
<protein>
    <recommendedName>
        <fullName evidence="4">2-isopropylmalate synthase LeuA allosteric (dimerisation) domain-containing protein</fullName>
    </recommendedName>
</protein>
<organism evidence="5 6">
    <name type="scientific">Syntrophorhabdus aromaticivorans</name>
    <dbReference type="NCBI Taxonomy" id="328301"/>
    <lineage>
        <taxon>Bacteria</taxon>
        <taxon>Pseudomonadati</taxon>
        <taxon>Thermodesulfobacteriota</taxon>
        <taxon>Syntrophorhabdia</taxon>
        <taxon>Syntrophorhabdales</taxon>
        <taxon>Syntrophorhabdaceae</taxon>
        <taxon>Syntrophorhabdus</taxon>
    </lineage>
</organism>
<evidence type="ECO:0000256" key="2">
    <source>
        <dbReference type="ARBA" id="ARBA00022679"/>
    </source>
</evidence>
<dbReference type="InterPro" id="IPR005675">
    <property type="entry name" value="Citramal_synthase"/>
</dbReference>
<proteinExistence type="inferred from homology"/>
<evidence type="ECO:0000256" key="3">
    <source>
        <dbReference type="ARBA" id="ARBA00029440"/>
    </source>
</evidence>
<evidence type="ECO:0000256" key="1">
    <source>
        <dbReference type="ARBA" id="ARBA00006154"/>
    </source>
</evidence>
<evidence type="ECO:0000313" key="5">
    <source>
        <dbReference type="EMBL" id="NLW35252.1"/>
    </source>
</evidence>
<reference evidence="5" key="2">
    <citation type="submission" date="2020-01" db="EMBL/GenBank/DDBJ databases">
        <authorList>
            <person name="Campanaro S."/>
        </authorList>
    </citation>
    <scope>NUCLEOTIDE SEQUENCE</scope>
    <source>
        <strain evidence="5">AS06rmzACSIP_7</strain>
    </source>
</reference>
<dbReference type="GO" id="GO:0003852">
    <property type="term" value="F:2-isopropylmalate synthase activity"/>
    <property type="evidence" value="ECO:0007669"/>
    <property type="project" value="InterPro"/>
</dbReference>
<dbReference type="InterPro" id="IPR013709">
    <property type="entry name" value="2-isopropylmalate_synth_dimer"/>
</dbReference>
<dbReference type="EMBL" id="JAAYEE010000116">
    <property type="protein sequence ID" value="NLW35252.1"/>
    <property type="molecule type" value="Genomic_DNA"/>
</dbReference>
<dbReference type="SUPFAM" id="SSF110921">
    <property type="entry name" value="2-isopropylmalate synthase LeuA, allosteric (dimerisation) domain"/>
    <property type="match status" value="1"/>
</dbReference>
<dbReference type="Gene3D" id="3.30.160.270">
    <property type="match status" value="1"/>
</dbReference>
<dbReference type="SMART" id="SM00917">
    <property type="entry name" value="LeuA_dimer"/>
    <property type="match status" value="1"/>
</dbReference>
<dbReference type="GO" id="GO:0009098">
    <property type="term" value="P:L-leucine biosynthetic process"/>
    <property type="evidence" value="ECO:0007669"/>
    <property type="project" value="InterPro"/>
</dbReference>
<keyword evidence="2" id="KW-0808">Transferase</keyword>
<comment type="pathway">
    <text evidence="3">Amino-acid biosynthesis.</text>
</comment>
<dbReference type="PANTHER" id="PTHR43538:SF1">
    <property type="entry name" value="(R)-CITRAMALATE SYNTHASE"/>
    <property type="match status" value="1"/>
</dbReference>
<evidence type="ECO:0000259" key="4">
    <source>
        <dbReference type="SMART" id="SM00917"/>
    </source>
</evidence>
<evidence type="ECO:0000313" key="6">
    <source>
        <dbReference type="Proteomes" id="UP000777265"/>
    </source>
</evidence>
<sequence length="158" mass="17193">MKRLLNIRDATKELNILRSLKGYTSPFEVVGAYRLIDDGSRPEATVIIKTDNQEMHEASTGVGPVDALANVLKKSLASIFPAIQAVKLVDFSSRIHEAKSGTAAQVEVSIIFTDSRKIWSVVAISANINMASFLALLDGFEYAILSEVPESKNPDEQG</sequence>
<name>A0A351U747_9BACT</name>
<comment type="caution">
    <text evidence="5">The sequence shown here is derived from an EMBL/GenBank/DDBJ whole genome shotgun (WGS) entry which is preliminary data.</text>
</comment>
<comment type="similarity">
    <text evidence="1">Belongs to the alpha-IPM synthase/homocitrate synthase family.</text>
</comment>
<dbReference type="Pfam" id="PF08502">
    <property type="entry name" value="LeuA_dimer"/>
    <property type="match status" value="1"/>
</dbReference>
<reference evidence="5" key="1">
    <citation type="journal article" date="2020" name="Biotechnol. Biofuels">
        <title>New insights from the biogas microbiome by comprehensive genome-resolved metagenomics of nearly 1600 species originating from multiple anaerobic digesters.</title>
        <authorList>
            <person name="Campanaro S."/>
            <person name="Treu L."/>
            <person name="Rodriguez-R L.M."/>
            <person name="Kovalovszki A."/>
            <person name="Ziels R.M."/>
            <person name="Maus I."/>
            <person name="Zhu X."/>
            <person name="Kougias P.G."/>
            <person name="Basile A."/>
            <person name="Luo G."/>
            <person name="Schluter A."/>
            <person name="Konstantinidis K.T."/>
            <person name="Angelidaki I."/>
        </authorList>
    </citation>
    <scope>NUCLEOTIDE SEQUENCE</scope>
    <source>
        <strain evidence="5">AS06rmzACSIP_7</strain>
    </source>
</reference>
<dbReference type="InterPro" id="IPR036230">
    <property type="entry name" value="LeuA_allosteric_dom_sf"/>
</dbReference>
<gene>
    <name evidence="5" type="ORF">GXY80_07200</name>
</gene>
<dbReference type="PANTHER" id="PTHR43538">
    <property type="entry name" value="ALPHA-IPM SYNTHASE/HOMOCITRATE SYNTHASE"/>
    <property type="match status" value="1"/>
</dbReference>
<feature type="domain" description="2-isopropylmalate synthase LeuA allosteric (dimerisation)" evidence="4">
    <location>
        <begin position="13"/>
        <end position="144"/>
    </location>
</feature>